<dbReference type="OrthoDB" id="8911666at2"/>
<dbReference type="RefSeq" id="WP_091571679.1">
    <property type="nucleotide sequence ID" value="NZ_FNHP01000009.1"/>
</dbReference>
<keyword evidence="2" id="KW-1185">Reference proteome</keyword>
<reference evidence="2" key="1">
    <citation type="submission" date="2016-10" db="EMBL/GenBank/DDBJ databases">
        <authorList>
            <person name="Varghese N."/>
            <person name="Submissions S."/>
        </authorList>
    </citation>
    <scope>NUCLEOTIDE SEQUENCE [LARGE SCALE GENOMIC DNA]</scope>
    <source>
        <strain evidence="2">EPL6</strain>
    </source>
</reference>
<evidence type="ECO:0000313" key="1">
    <source>
        <dbReference type="EMBL" id="SDM61828.1"/>
    </source>
</evidence>
<protein>
    <submittedName>
        <fullName evidence="1">Uncharacterized protein</fullName>
    </submittedName>
</protein>
<name>A0A1G9UPG6_9BURK</name>
<dbReference type="AlphaFoldDB" id="A0A1G9UPG6"/>
<dbReference type="Proteomes" id="UP000198552">
    <property type="component" value="Unassembled WGS sequence"/>
</dbReference>
<proteinExistence type="predicted"/>
<sequence length="191" mass="21977">MTENGARARVRGRQTTITFVYTHIGAKHMLELAERTSEGQLYTLTSALIYCAFTLEAYLNHLGKLRHSDWDEIERRRSKRQKFETFARSANLEFDYARRPYVTLVQLFAFRDRMAHGKTVTEDVSMLIDADVPRLPQIVSESDWKAFATIENARHAIEDVEMLVRELHAACGYKDNPFGRMGGGIYGVVRE</sequence>
<accession>A0A1G9UPG6</accession>
<gene>
    <name evidence="1" type="ORF">SAMN05428957_109114</name>
</gene>
<organism evidence="1 2">
    <name type="scientific">Oryzisolibacter propanilivorax</name>
    <dbReference type="NCBI Taxonomy" id="1527607"/>
    <lineage>
        <taxon>Bacteria</taxon>
        <taxon>Pseudomonadati</taxon>
        <taxon>Pseudomonadota</taxon>
        <taxon>Betaproteobacteria</taxon>
        <taxon>Burkholderiales</taxon>
        <taxon>Comamonadaceae</taxon>
        <taxon>Oryzisolibacter</taxon>
    </lineage>
</organism>
<evidence type="ECO:0000313" key="2">
    <source>
        <dbReference type="Proteomes" id="UP000198552"/>
    </source>
</evidence>
<dbReference type="EMBL" id="FNHP01000009">
    <property type="protein sequence ID" value="SDM61828.1"/>
    <property type="molecule type" value="Genomic_DNA"/>
</dbReference>